<comment type="domain">
    <text evidence="7">Contains large globular domains required for ATP hydrolysis at each terminus and a third globular domain forming a flexible hinge near the middle of the molecule. These domains are separated by coiled-coil structures.</text>
</comment>
<evidence type="ECO:0000256" key="8">
    <source>
        <dbReference type="SAM" id="MobiDB-lite"/>
    </source>
</evidence>
<dbReference type="AlphaFoldDB" id="A0AA52H8M2"/>
<dbReference type="FunFam" id="3.40.50.300:FF:000901">
    <property type="entry name" value="Chromosome partition protein Smc"/>
    <property type="match status" value="1"/>
</dbReference>
<dbReference type="KEGG" id="tmk:QGN29_10565"/>
<feature type="coiled-coil region" evidence="7">
    <location>
        <begin position="652"/>
        <end position="679"/>
    </location>
</feature>
<keyword evidence="2 7" id="KW-0963">Cytoplasm</keyword>
<keyword evidence="6 7" id="KW-0238">DNA-binding</keyword>
<keyword evidence="5 7" id="KW-0175">Coiled coil</keyword>
<comment type="subcellular location">
    <subcellularLocation>
        <location evidence="1 7">Cytoplasm</location>
    </subcellularLocation>
</comment>
<sequence length="1152" mass="128317">MDFSRLRLSGFKSFVEPTELHIEPGLTGVVGPNGCGKSNLLEAIRWVMGENRAKSLRGSGMDDVIFAGTGKRPARNLAEVTLVLDNFERDAPAGYNDHDTIEVTRRIERESGSSYRINGKDVRQKDVQLLFADAATGAHSPSLVSQGRIGALINAKPQERRLVLEEAAGISGLHQRRKEAESRLRGAEGNLTRLQDVVGQMEVQISSLKRQARQAARYKAIAGEIRQVEASLLYLRWQEASEQVIASESKMRQAGSIVAEIVKKVAILSKEQAHAASLLPNLREADASAAAALQRLGHEKESLENEVKRREETHKSLLARREQLHEDKGREDEIAKDAQSALDRLSKEKSSLEKDKEREKDKESEARDHLESAQSAAGEAEREFDTLSEVAAQARARKSSLESDLLAINRRLERLNFDGERLKKELKDLENDESGKTVKSAEENVESSKKEREKISNAVEAIEIKLNEARLNLSQAQTRTAEFESAYKATLSEVKALEDLIASASQKGASPLSEDITATAGYETAVGSVFGEDIDASKDAEETRYWQMLKLYNTAPEWPLGVKPLSEIAKVPEILSRRMLMTGVLMDEDADGSSLAEMLKPGQRIVSKDGRMWRWDGFVKKAGAPSRAALRLTQQNRLTDLNSKAIDQEKAFSKSTNAVQKAEAIYKDLQEEDSQARASRGDAERALQASRRALLVAEQEESKKATRLNAIQEQQGRLKSEREDQKARHKEISDKVKDLPEIETLENDLKEKRAVVEKLRAELSAARTKYDGLHRESTARLDRLKSITSEMQAWQVRKSSAQKHLDDLFSRADDLEQQLEALAKGPENMEQRQQLLLSALAKAEESRTITSDKLVSAEATLSEVDERLKKATLEQNEAREIQIRLEAAVENAADRRRSIAAQVGERFECAPTEVLEKVGVEDIESLPAMNNLEENLERMRRERDRIGAVNLRADEELKEIEDSMGGMLDERRDLEEAIARLRHAIADLNKEGRERLLLAFEEVNSHFEDLFQTLFGGGQAHLALTESDDPLNAGLEIFASPPGKRLQALSLLSGGEQALTALSLIFAVFITNPSPICVLDEVDAPLDDANVDRFCNLLEDMIDRTKTRFMIVTHNAVSMSRVNRLFGVTMAERGVSTLVSVDLEKAEALLEG</sequence>
<dbReference type="CDD" id="cd03278">
    <property type="entry name" value="ABC_SMC_barmotin"/>
    <property type="match status" value="1"/>
</dbReference>
<dbReference type="Proteomes" id="UP001268683">
    <property type="component" value="Chromosome"/>
</dbReference>
<dbReference type="PANTHER" id="PTHR43977">
    <property type="entry name" value="STRUCTURAL MAINTENANCE OF CHROMOSOMES PROTEIN 3"/>
    <property type="match status" value="1"/>
</dbReference>
<name>A0AA52H8M2_9PROT</name>
<comment type="similarity">
    <text evidence="7">Belongs to the SMC family.</text>
</comment>
<dbReference type="GO" id="GO:0006260">
    <property type="term" value="P:DNA replication"/>
    <property type="evidence" value="ECO:0007669"/>
    <property type="project" value="UniProtKB-UniRule"/>
</dbReference>
<evidence type="ECO:0000256" key="4">
    <source>
        <dbReference type="ARBA" id="ARBA00022840"/>
    </source>
</evidence>
<feature type="binding site" evidence="7">
    <location>
        <begin position="32"/>
        <end position="39"/>
    </location>
    <ligand>
        <name>ATP</name>
        <dbReference type="ChEBI" id="CHEBI:30616"/>
    </ligand>
</feature>
<feature type="coiled-coil region" evidence="7">
    <location>
        <begin position="929"/>
        <end position="991"/>
    </location>
</feature>
<reference evidence="10" key="1">
    <citation type="submission" date="2023-04" db="EMBL/GenBank/DDBJ databases">
        <title>Complete genome sequence of Temperatibacter marinus.</title>
        <authorList>
            <person name="Rong J.-C."/>
            <person name="Yi M.-L."/>
            <person name="Zhao Q."/>
        </authorList>
    </citation>
    <scope>NUCLEOTIDE SEQUENCE</scope>
    <source>
        <strain evidence="10">NBRC 110045</strain>
    </source>
</reference>
<dbReference type="EMBL" id="CP123872">
    <property type="protein sequence ID" value="WND01989.1"/>
    <property type="molecule type" value="Genomic_DNA"/>
</dbReference>
<protein>
    <recommendedName>
        <fullName evidence="7">Chromosome partition protein Smc</fullName>
    </recommendedName>
</protein>
<proteinExistence type="inferred from homology"/>
<dbReference type="GO" id="GO:0007059">
    <property type="term" value="P:chromosome segregation"/>
    <property type="evidence" value="ECO:0007669"/>
    <property type="project" value="UniProtKB-UniRule"/>
</dbReference>
<evidence type="ECO:0000256" key="3">
    <source>
        <dbReference type="ARBA" id="ARBA00022741"/>
    </source>
</evidence>
<comment type="subunit">
    <text evidence="7">Homodimer.</text>
</comment>
<feature type="coiled-coil region" evidence="7">
    <location>
        <begin position="170"/>
        <end position="211"/>
    </location>
</feature>
<dbReference type="InterPro" id="IPR024704">
    <property type="entry name" value="SMC"/>
</dbReference>
<evidence type="ECO:0000256" key="7">
    <source>
        <dbReference type="HAMAP-Rule" id="MF_01894"/>
    </source>
</evidence>
<dbReference type="GO" id="GO:0005737">
    <property type="term" value="C:cytoplasm"/>
    <property type="evidence" value="ECO:0007669"/>
    <property type="project" value="UniProtKB-SubCell"/>
</dbReference>
<feature type="region of interest" description="Disordered" evidence="8">
    <location>
        <begin position="704"/>
        <end position="732"/>
    </location>
</feature>
<dbReference type="GO" id="GO:0016887">
    <property type="term" value="F:ATP hydrolysis activity"/>
    <property type="evidence" value="ECO:0007669"/>
    <property type="project" value="InterPro"/>
</dbReference>
<evidence type="ECO:0000259" key="9">
    <source>
        <dbReference type="Pfam" id="PF02463"/>
    </source>
</evidence>
<feature type="compositionally biased region" description="Basic and acidic residues" evidence="8">
    <location>
        <begin position="716"/>
        <end position="732"/>
    </location>
</feature>
<dbReference type="GO" id="GO:0003677">
    <property type="term" value="F:DNA binding"/>
    <property type="evidence" value="ECO:0007669"/>
    <property type="project" value="UniProtKB-UniRule"/>
</dbReference>
<keyword evidence="4 7" id="KW-0067">ATP-binding</keyword>
<dbReference type="RefSeq" id="WP_310797824.1">
    <property type="nucleotide sequence ID" value="NZ_CP123872.1"/>
</dbReference>
<evidence type="ECO:0000256" key="5">
    <source>
        <dbReference type="ARBA" id="ARBA00023054"/>
    </source>
</evidence>
<keyword evidence="11" id="KW-1185">Reference proteome</keyword>
<comment type="function">
    <text evidence="7">Required for chromosome condensation and partitioning.</text>
</comment>
<dbReference type="HAMAP" id="MF_01894">
    <property type="entry name" value="Smc_prok"/>
    <property type="match status" value="1"/>
</dbReference>
<dbReference type="PIRSF" id="PIRSF005719">
    <property type="entry name" value="SMC"/>
    <property type="match status" value="1"/>
</dbReference>
<dbReference type="GO" id="GO:0005524">
    <property type="term" value="F:ATP binding"/>
    <property type="evidence" value="ECO:0007669"/>
    <property type="project" value="UniProtKB-UniRule"/>
</dbReference>
<dbReference type="InterPro" id="IPR011890">
    <property type="entry name" value="SMC_prok"/>
</dbReference>
<dbReference type="Pfam" id="PF02463">
    <property type="entry name" value="SMC_N"/>
    <property type="match status" value="1"/>
</dbReference>
<feature type="coiled-coil region" evidence="7">
    <location>
        <begin position="854"/>
        <end position="881"/>
    </location>
</feature>
<keyword evidence="3 7" id="KW-0547">Nucleotide-binding</keyword>
<dbReference type="NCBIfam" id="TIGR02168">
    <property type="entry name" value="SMC_prok_B"/>
    <property type="match status" value="1"/>
</dbReference>
<feature type="compositionally biased region" description="Basic and acidic residues" evidence="8">
    <location>
        <begin position="301"/>
        <end position="336"/>
    </location>
</feature>
<organism evidence="10 11">
    <name type="scientific">Temperatibacter marinus</name>
    <dbReference type="NCBI Taxonomy" id="1456591"/>
    <lineage>
        <taxon>Bacteria</taxon>
        <taxon>Pseudomonadati</taxon>
        <taxon>Pseudomonadota</taxon>
        <taxon>Alphaproteobacteria</taxon>
        <taxon>Kordiimonadales</taxon>
        <taxon>Temperatibacteraceae</taxon>
        <taxon>Temperatibacter</taxon>
    </lineage>
</organism>
<dbReference type="InterPro" id="IPR003395">
    <property type="entry name" value="RecF/RecN/SMC_N"/>
</dbReference>
<evidence type="ECO:0000256" key="1">
    <source>
        <dbReference type="ARBA" id="ARBA00004496"/>
    </source>
</evidence>
<feature type="compositionally biased region" description="Basic and acidic residues" evidence="8">
    <location>
        <begin position="344"/>
        <end position="371"/>
    </location>
</feature>
<dbReference type="Gene3D" id="3.40.50.300">
    <property type="entry name" value="P-loop containing nucleotide triphosphate hydrolases"/>
    <property type="match status" value="2"/>
</dbReference>
<gene>
    <name evidence="7 10" type="primary">smc</name>
    <name evidence="10" type="ORF">QGN29_10565</name>
</gene>
<dbReference type="GO" id="GO:0030261">
    <property type="term" value="P:chromosome condensation"/>
    <property type="evidence" value="ECO:0007669"/>
    <property type="project" value="InterPro"/>
</dbReference>
<dbReference type="SUPFAM" id="SSF52540">
    <property type="entry name" value="P-loop containing nucleoside triphosphate hydrolases"/>
    <property type="match status" value="2"/>
</dbReference>
<feature type="region of interest" description="Disordered" evidence="8">
    <location>
        <begin position="301"/>
        <end position="385"/>
    </location>
</feature>
<evidence type="ECO:0000313" key="10">
    <source>
        <dbReference type="EMBL" id="WND01989.1"/>
    </source>
</evidence>
<evidence type="ECO:0000256" key="2">
    <source>
        <dbReference type="ARBA" id="ARBA00022490"/>
    </source>
</evidence>
<feature type="region of interest" description="Disordered" evidence="8">
    <location>
        <begin position="431"/>
        <end position="453"/>
    </location>
</feature>
<dbReference type="GO" id="GO:0007062">
    <property type="term" value="P:sister chromatid cohesion"/>
    <property type="evidence" value="ECO:0007669"/>
    <property type="project" value="InterPro"/>
</dbReference>
<dbReference type="InterPro" id="IPR027417">
    <property type="entry name" value="P-loop_NTPase"/>
</dbReference>
<feature type="domain" description="RecF/RecN/SMC N-terminal" evidence="9">
    <location>
        <begin position="4"/>
        <end position="1137"/>
    </location>
</feature>
<evidence type="ECO:0000256" key="6">
    <source>
        <dbReference type="ARBA" id="ARBA00023125"/>
    </source>
</evidence>
<evidence type="ECO:0000313" key="11">
    <source>
        <dbReference type="Proteomes" id="UP001268683"/>
    </source>
</evidence>
<accession>A0AA52H8M2</accession>